<feature type="non-terminal residue" evidence="1">
    <location>
        <position position="63"/>
    </location>
</feature>
<dbReference type="InterPro" id="IPR043502">
    <property type="entry name" value="DNA/RNA_pol_sf"/>
</dbReference>
<reference evidence="1 2" key="1">
    <citation type="journal article" date="2018" name="Front. Plant Sci.">
        <title>Red Clover (Trifolium pratense) and Zigzag Clover (T. medium) - A Picture of Genomic Similarities and Differences.</title>
        <authorList>
            <person name="Dluhosova J."/>
            <person name="Istvanek J."/>
            <person name="Nedelnik J."/>
            <person name="Repkova J."/>
        </authorList>
    </citation>
    <scope>NUCLEOTIDE SEQUENCE [LARGE SCALE GENOMIC DNA]</scope>
    <source>
        <strain evidence="2">cv. 10/8</strain>
        <tissue evidence="1">Leaf</tissue>
    </source>
</reference>
<dbReference type="Gene3D" id="3.30.70.270">
    <property type="match status" value="1"/>
</dbReference>
<dbReference type="PANTHER" id="PTHR24559">
    <property type="entry name" value="TRANSPOSON TY3-I GAG-POL POLYPROTEIN"/>
    <property type="match status" value="1"/>
</dbReference>
<comment type="caution">
    <text evidence="1">The sequence shown here is derived from an EMBL/GenBank/DDBJ whole genome shotgun (WGS) entry which is preliminary data.</text>
</comment>
<dbReference type="InterPro" id="IPR053134">
    <property type="entry name" value="RNA-dir_DNA_polymerase"/>
</dbReference>
<dbReference type="AlphaFoldDB" id="A0A392RGK5"/>
<dbReference type="Proteomes" id="UP000265520">
    <property type="component" value="Unassembled WGS sequence"/>
</dbReference>
<name>A0A392RGK5_9FABA</name>
<accession>A0A392RGK5</accession>
<sequence>MVKPEDRFKTAFRTHHGHYECPSWKAHLQHVEAVLQTLQQHELYARLSKCSFGTSEVDYLGHK</sequence>
<evidence type="ECO:0000313" key="2">
    <source>
        <dbReference type="Proteomes" id="UP000265520"/>
    </source>
</evidence>
<dbReference type="SUPFAM" id="SSF56672">
    <property type="entry name" value="DNA/RNA polymerases"/>
    <property type="match status" value="1"/>
</dbReference>
<proteinExistence type="predicted"/>
<organism evidence="1 2">
    <name type="scientific">Trifolium medium</name>
    <dbReference type="NCBI Taxonomy" id="97028"/>
    <lineage>
        <taxon>Eukaryota</taxon>
        <taxon>Viridiplantae</taxon>
        <taxon>Streptophyta</taxon>
        <taxon>Embryophyta</taxon>
        <taxon>Tracheophyta</taxon>
        <taxon>Spermatophyta</taxon>
        <taxon>Magnoliopsida</taxon>
        <taxon>eudicotyledons</taxon>
        <taxon>Gunneridae</taxon>
        <taxon>Pentapetalae</taxon>
        <taxon>rosids</taxon>
        <taxon>fabids</taxon>
        <taxon>Fabales</taxon>
        <taxon>Fabaceae</taxon>
        <taxon>Papilionoideae</taxon>
        <taxon>50 kb inversion clade</taxon>
        <taxon>NPAAA clade</taxon>
        <taxon>Hologalegina</taxon>
        <taxon>IRL clade</taxon>
        <taxon>Trifolieae</taxon>
        <taxon>Trifolium</taxon>
    </lineage>
</organism>
<evidence type="ECO:0000313" key="1">
    <source>
        <dbReference type="EMBL" id="MCI35733.1"/>
    </source>
</evidence>
<protein>
    <submittedName>
        <fullName evidence="1">Uncharacterized protein</fullName>
    </submittedName>
</protein>
<dbReference type="EMBL" id="LXQA010226443">
    <property type="protein sequence ID" value="MCI35733.1"/>
    <property type="molecule type" value="Genomic_DNA"/>
</dbReference>
<dbReference type="PANTHER" id="PTHR24559:SF444">
    <property type="entry name" value="REVERSE TRANSCRIPTASE DOMAIN-CONTAINING PROTEIN"/>
    <property type="match status" value="1"/>
</dbReference>
<dbReference type="InterPro" id="IPR043128">
    <property type="entry name" value="Rev_trsase/Diguanyl_cyclase"/>
</dbReference>
<keyword evidence="2" id="KW-1185">Reference proteome</keyword>